<evidence type="ECO:0000313" key="6">
    <source>
        <dbReference type="Proteomes" id="UP001595818"/>
    </source>
</evidence>
<dbReference type="PANTHER" id="PTHR43280">
    <property type="entry name" value="ARAC-FAMILY TRANSCRIPTIONAL REGULATOR"/>
    <property type="match status" value="1"/>
</dbReference>
<dbReference type="RefSeq" id="WP_377065340.1">
    <property type="nucleotide sequence ID" value="NZ_JBHSJJ010000007.1"/>
</dbReference>
<dbReference type="EMBL" id="JBHSJJ010000007">
    <property type="protein sequence ID" value="MFC4872757.1"/>
    <property type="molecule type" value="Genomic_DNA"/>
</dbReference>
<accession>A0ABV9T2N1</accession>
<dbReference type="InterPro" id="IPR018062">
    <property type="entry name" value="HTH_AraC-typ_CS"/>
</dbReference>
<dbReference type="Gene3D" id="1.10.10.60">
    <property type="entry name" value="Homeodomain-like"/>
    <property type="match status" value="1"/>
</dbReference>
<dbReference type="PANTHER" id="PTHR43280:SF2">
    <property type="entry name" value="HTH-TYPE TRANSCRIPTIONAL REGULATOR EXSA"/>
    <property type="match status" value="1"/>
</dbReference>
<dbReference type="Proteomes" id="UP001595818">
    <property type="component" value="Unassembled WGS sequence"/>
</dbReference>
<dbReference type="InterPro" id="IPR018060">
    <property type="entry name" value="HTH_AraC"/>
</dbReference>
<keyword evidence="2" id="KW-0238">DNA-binding</keyword>
<dbReference type="InterPro" id="IPR009057">
    <property type="entry name" value="Homeodomain-like_sf"/>
</dbReference>
<proteinExistence type="predicted"/>
<evidence type="ECO:0000256" key="3">
    <source>
        <dbReference type="ARBA" id="ARBA00023163"/>
    </source>
</evidence>
<keyword evidence="3" id="KW-0804">Transcription</keyword>
<keyword evidence="1" id="KW-0805">Transcription regulation</keyword>
<protein>
    <submittedName>
        <fullName evidence="5">Helix-turn-helix domain-containing protein</fullName>
    </submittedName>
</protein>
<dbReference type="PROSITE" id="PS00041">
    <property type="entry name" value="HTH_ARAC_FAMILY_1"/>
    <property type="match status" value="1"/>
</dbReference>
<comment type="caution">
    <text evidence="5">The sequence shown here is derived from an EMBL/GenBank/DDBJ whole genome shotgun (WGS) entry which is preliminary data.</text>
</comment>
<name>A0ABV9T2N1_9BACT</name>
<organism evidence="5 6">
    <name type="scientific">Negadavirga shengliensis</name>
    <dbReference type="NCBI Taxonomy" id="1389218"/>
    <lineage>
        <taxon>Bacteria</taxon>
        <taxon>Pseudomonadati</taxon>
        <taxon>Bacteroidota</taxon>
        <taxon>Cytophagia</taxon>
        <taxon>Cytophagales</taxon>
        <taxon>Cyclobacteriaceae</taxon>
        <taxon>Negadavirga</taxon>
    </lineage>
</organism>
<evidence type="ECO:0000259" key="4">
    <source>
        <dbReference type="PROSITE" id="PS01124"/>
    </source>
</evidence>
<dbReference type="SMART" id="SM00342">
    <property type="entry name" value="HTH_ARAC"/>
    <property type="match status" value="1"/>
</dbReference>
<dbReference type="PROSITE" id="PS01124">
    <property type="entry name" value="HTH_ARAC_FAMILY_2"/>
    <property type="match status" value="1"/>
</dbReference>
<evidence type="ECO:0000313" key="5">
    <source>
        <dbReference type="EMBL" id="MFC4872757.1"/>
    </source>
</evidence>
<reference evidence="6" key="1">
    <citation type="journal article" date="2019" name="Int. J. Syst. Evol. Microbiol.">
        <title>The Global Catalogue of Microorganisms (GCM) 10K type strain sequencing project: providing services to taxonomists for standard genome sequencing and annotation.</title>
        <authorList>
            <consortium name="The Broad Institute Genomics Platform"/>
            <consortium name="The Broad Institute Genome Sequencing Center for Infectious Disease"/>
            <person name="Wu L."/>
            <person name="Ma J."/>
        </authorList>
    </citation>
    <scope>NUCLEOTIDE SEQUENCE [LARGE SCALE GENOMIC DNA]</scope>
    <source>
        <strain evidence="6">CGMCC 4.7466</strain>
    </source>
</reference>
<dbReference type="SUPFAM" id="SSF46689">
    <property type="entry name" value="Homeodomain-like"/>
    <property type="match status" value="1"/>
</dbReference>
<evidence type="ECO:0000256" key="2">
    <source>
        <dbReference type="ARBA" id="ARBA00023125"/>
    </source>
</evidence>
<keyword evidence="6" id="KW-1185">Reference proteome</keyword>
<sequence length="187" mass="21242">METVYIKNMVCPRCIMAVRQVLDQVGLSYSRIELGSVVLDTQPDKETLRTLEESLLPLGFELVKTREMKLVESIKNTLVSLVSSEDAASSVNISDLISERTGEDYTKLSNLFSSIQGITIERYFILLKIEKVKEWLSYGDYNISESAWKLGYSSIQHLSSQFKKVTGMTPSQYKKLSLKPRKSLDEL</sequence>
<gene>
    <name evidence="5" type="ORF">ACFPFU_13760</name>
</gene>
<evidence type="ECO:0000256" key="1">
    <source>
        <dbReference type="ARBA" id="ARBA00023015"/>
    </source>
</evidence>
<dbReference type="Pfam" id="PF12833">
    <property type="entry name" value="HTH_18"/>
    <property type="match status" value="1"/>
</dbReference>
<feature type="domain" description="HTH araC/xylS-type" evidence="4">
    <location>
        <begin position="76"/>
        <end position="176"/>
    </location>
</feature>